<dbReference type="Proteomes" id="UP000000426">
    <property type="component" value="Chromosome"/>
</dbReference>
<evidence type="ECO:0000313" key="2">
    <source>
        <dbReference type="Proteomes" id="UP000000426"/>
    </source>
</evidence>
<sequence length="117" mass="13114">MKAMAQPRWLYLEISQYELGTLKNGAFLKSPKLDKVMEKLASDCAKVVETQRNHPLRPEPCNTNDPKGRALSQIQTFASMAPCSAVSFGCEILFNPKELPYGNQHQSDIRIFSTPSL</sequence>
<dbReference type="STRING" id="205918.Psyr_3718"/>
<dbReference type="AlphaFoldDB" id="Q4ZQ22"/>
<gene>
    <name evidence="1" type="ordered locus">Psyr_3718</name>
</gene>
<proteinExistence type="predicted"/>
<protein>
    <submittedName>
        <fullName evidence="1">Uncharacterized protein</fullName>
    </submittedName>
</protein>
<name>Q4ZQ22_PSEU2</name>
<reference evidence="1 2" key="1">
    <citation type="journal article" date="2005" name="Proc. Natl. Acad. Sci. U.S.A.">
        <title>Comparison of the complete genome sequences of Pseudomonas syringae pv. syringae B728a and pv. tomato DC3000.</title>
        <authorList>
            <person name="Feil H."/>
            <person name="Feil W.S."/>
            <person name="Chain P."/>
            <person name="Larimer F."/>
            <person name="Dibartolo G."/>
            <person name="Copeland A."/>
            <person name="Lykidis A."/>
            <person name="Trong S."/>
            <person name="Nolan M."/>
            <person name="Goltsman E."/>
            <person name="Thiel J."/>
            <person name="Malfatti S."/>
            <person name="Loper J.E."/>
            <person name="Lapidus A."/>
            <person name="Detter J.C."/>
            <person name="Land M."/>
            <person name="Richardson P.M."/>
            <person name="Kyrpides N.C."/>
            <person name="Ivanova N."/>
            <person name="Lindow S.E."/>
        </authorList>
    </citation>
    <scope>NUCLEOTIDE SEQUENCE [LARGE SCALE GENOMIC DNA]</scope>
    <source>
        <strain evidence="1 2">B728a</strain>
    </source>
</reference>
<dbReference type="KEGG" id="psb:Psyr_3718"/>
<organism evidence="1 2">
    <name type="scientific">Pseudomonas syringae pv. syringae (strain B728a)</name>
    <dbReference type="NCBI Taxonomy" id="205918"/>
    <lineage>
        <taxon>Bacteria</taxon>
        <taxon>Pseudomonadati</taxon>
        <taxon>Pseudomonadota</taxon>
        <taxon>Gammaproteobacteria</taxon>
        <taxon>Pseudomonadales</taxon>
        <taxon>Pseudomonadaceae</taxon>
        <taxon>Pseudomonas</taxon>
        <taxon>Pseudomonas syringae</taxon>
    </lineage>
</organism>
<evidence type="ECO:0000313" key="1">
    <source>
        <dbReference type="EMBL" id="AAY38750.1"/>
    </source>
</evidence>
<dbReference type="EMBL" id="CP000075">
    <property type="protein sequence ID" value="AAY38750.1"/>
    <property type="molecule type" value="Genomic_DNA"/>
</dbReference>
<dbReference type="HOGENOM" id="CLU_2082862_0_0_6"/>
<accession>Q4ZQ22</accession>